<evidence type="ECO:0000256" key="1">
    <source>
        <dbReference type="SAM" id="Phobius"/>
    </source>
</evidence>
<name>A0A8H3BT90_9AGAM</name>
<evidence type="ECO:0000313" key="3">
    <source>
        <dbReference type="Proteomes" id="UP000663888"/>
    </source>
</evidence>
<dbReference type="AlphaFoldDB" id="A0A8H3BT90"/>
<comment type="caution">
    <text evidence="2">The sequence shown here is derived from an EMBL/GenBank/DDBJ whole genome shotgun (WGS) entry which is preliminary data.</text>
</comment>
<dbReference type="OrthoDB" id="58416at2759"/>
<gene>
    <name evidence="2" type="ORF">RDB_LOCUS92551</name>
</gene>
<dbReference type="EMBL" id="CAJMWX010001053">
    <property type="protein sequence ID" value="CAE6463249.1"/>
    <property type="molecule type" value="Genomic_DNA"/>
</dbReference>
<accession>A0A8H3BT90</accession>
<keyword evidence="1" id="KW-0812">Transmembrane</keyword>
<keyword evidence="1" id="KW-1133">Transmembrane helix</keyword>
<keyword evidence="1" id="KW-0472">Membrane</keyword>
<dbReference type="Proteomes" id="UP000663888">
    <property type="component" value="Unassembled WGS sequence"/>
</dbReference>
<organism evidence="2 3">
    <name type="scientific">Rhizoctonia solani</name>
    <dbReference type="NCBI Taxonomy" id="456999"/>
    <lineage>
        <taxon>Eukaryota</taxon>
        <taxon>Fungi</taxon>
        <taxon>Dikarya</taxon>
        <taxon>Basidiomycota</taxon>
        <taxon>Agaricomycotina</taxon>
        <taxon>Agaricomycetes</taxon>
        <taxon>Cantharellales</taxon>
        <taxon>Ceratobasidiaceae</taxon>
        <taxon>Rhizoctonia</taxon>
    </lineage>
</organism>
<reference evidence="2" key="1">
    <citation type="submission" date="2021-01" db="EMBL/GenBank/DDBJ databases">
        <authorList>
            <person name="Kaushik A."/>
        </authorList>
    </citation>
    <scope>NUCLEOTIDE SEQUENCE</scope>
    <source>
        <strain evidence="2">AG4-R118</strain>
    </source>
</reference>
<evidence type="ECO:0000313" key="2">
    <source>
        <dbReference type="EMBL" id="CAE6463249.1"/>
    </source>
</evidence>
<dbReference type="Gene3D" id="2.60.120.260">
    <property type="entry name" value="Galactose-binding domain-like"/>
    <property type="match status" value="1"/>
</dbReference>
<protein>
    <submittedName>
        <fullName evidence="2">Uncharacterized protein</fullName>
    </submittedName>
</protein>
<feature type="transmembrane region" description="Helical" evidence="1">
    <location>
        <begin position="292"/>
        <end position="313"/>
    </location>
</feature>
<sequence length="331" mass="36648">MQYAERAKHLSFYPRFTSHSIPFQFNVTLGSPLFDISPVSSDERFGWAPSCLTPNCLPSASWSTSLINSTLDFSYWGFGVTFDGTVEGDMTIQLTRNGQEEWWNPSEGTLFTIKNSFLDELNLQNVTLKVMDASPNARLTVTQARVNSSSRTHSQFDYDRWTLASDSPLLRYNGFTPSTAGPGSLARYVSTTAGDKVHMSWNGSTVLLYGPCGPSSGLVRVAIDGNKRTLNLSRPFQSDDCLLFQSQDISSNIFHRLEVENIDGGLFLLDRMEFMRMSTFRPPGPISTLGEMAIIMLVVAALAAGVLVVYTAMTRKAAKKVFDDSLEPLLL</sequence>
<proteinExistence type="predicted"/>